<dbReference type="InterPro" id="IPR015943">
    <property type="entry name" value="WD40/YVTN_repeat-like_dom_sf"/>
</dbReference>
<keyword evidence="5" id="KW-0256">Endoplasmic reticulum</keyword>
<gene>
    <name evidence="11" type="primary">LOC107673027</name>
</gene>
<feature type="region of interest" description="Disordered" evidence="8">
    <location>
        <begin position="1032"/>
        <end position="1091"/>
    </location>
</feature>
<dbReference type="InterPro" id="IPR000409">
    <property type="entry name" value="BEACH_dom"/>
</dbReference>
<dbReference type="FunFam" id="1.10.1540.10:FF:000001">
    <property type="entry name" value="neurobeachin isoform X1"/>
    <property type="match status" value="1"/>
</dbReference>
<accession>A0A671PLF4</accession>
<protein>
    <recommendedName>
        <fullName evidence="6">Neurobeachin-like protein 2</fullName>
    </recommendedName>
</protein>
<dbReference type="InterPro" id="IPR031570">
    <property type="entry name" value="NBEA/BDCP_DUF4704"/>
</dbReference>
<dbReference type="Gene3D" id="2.30.29.30">
    <property type="entry name" value="Pleckstrin-homology domain (PH domain)/Phosphotyrosine-binding domain (PTB)"/>
    <property type="match status" value="1"/>
</dbReference>
<evidence type="ECO:0000256" key="3">
    <source>
        <dbReference type="ARBA" id="ARBA00022574"/>
    </source>
</evidence>
<dbReference type="InterPro" id="IPR046852">
    <property type="entry name" value="Neurobeachin_a-sol"/>
</dbReference>
<dbReference type="GO" id="GO:0005829">
    <property type="term" value="C:cytosol"/>
    <property type="evidence" value="ECO:0007669"/>
    <property type="project" value="TreeGrafter"/>
</dbReference>
<evidence type="ECO:0000256" key="5">
    <source>
        <dbReference type="ARBA" id="ARBA00022824"/>
    </source>
</evidence>
<dbReference type="InterPro" id="IPR036372">
    <property type="entry name" value="BEACH_dom_sf"/>
</dbReference>
<dbReference type="GO" id="GO:0030099">
    <property type="term" value="P:myeloid cell differentiation"/>
    <property type="evidence" value="ECO:0007669"/>
    <property type="project" value="UniProtKB-ARBA"/>
</dbReference>
<proteinExistence type="inferred from homology"/>
<evidence type="ECO:0000259" key="10">
    <source>
        <dbReference type="PROSITE" id="PS51783"/>
    </source>
</evidence>
<dbReference type="InterPro" id="IPR023362">
    <property type="entry name" value="PH-BEACH_dom"/>
</dbReference>
<feature type="repeat" description="WD" evidence="7">
    <location>
        <begin position="2104"/>
        <end position="2137"/>
    </location>
</feature>
<dbReference type="Pfam" id="PF14844">
    <property type="entry name" value="PH_BEACH"/>
    <property type="match status" value="1"/>
</dbReference>
<dbReference type="Proteomes" id="UP000472260">
    <property type="component" value="Unassembled WGS sequence"/>
</dbReference>
<dbReference type="PANTHER" id="PTHR13743">
    <property type="entry name" value="BEIGE/BEACH-RELATED"/>
    <property type="match status" value="1"/>
</dbReference>
<dbReference type="PROSITE" id="PS51783">
    <property type="entry name" value="PH_BEACH"/>
    <property type="match status" value="1"/>
</dbReference>
<comment type="similarity">
    <text evidence="2">Belongs to the WD repeat neurobeachin family.</text>
</comment>
<dbReference type="Pfam" id="PF15787">
    <property type="entry name" value="DUF4704"/>
    <property type="match status" value="1"/>
</dbReference>
<dbReference type="CDD" id="cd06071">
    <property type="entry name" value="Beach"/>
    <property type="match status" value="1"/>
</dbReference>
<dbReference type="GO" id="GO:0008104">
    <property type="term" value="P:intracellular protein localization"/>
    <property type="evidence" value="ECO:0007669"/>
    <property type="project" value="TreeGrafter"/>
</dbReference>
<keyword evidence="12" id="KW-1185">Reference proteome</keyword>
<dbReference type="Ensembl" id="ENSSANT00000062522.1">
    <property type="protein sequence ID" value="ENSSANP00000058768.1"/>
    <property type="gene ID" value="ENSSANG00000029227.1"/>
</dbReference>
<dbReference type="PROSITE" id="PS50082">
    <property type="entry name" value="WD_REPEATS_2"/>
    <property type="match status" value="2"/>
</dbReference>
<sequence length="2363" mass="265476">KKQPDDQSTLQLVVQHGLLLCENLFDPYQTWRRRQSELIPEPLVVRLVHLQGAVISGCKRNGLLSITSQAVKDLMSVLRFWCLTPASSPQEPKDPRLLKMTLQCLTAMIHLLHSSSPVDRQVEIRIVLDGYFQLLNWNRPPDSQQGDMQTWEDNLIILLEHMLNAIPEILQCSDRPVLQAIFLNNNCFEHILRLIQNSKVWEKGSDCITVHAIRVLTAIMSNSPSAKEVFKERIGYSQLFDVLKSQGQPTKRLLQELMNMAVEGEHSLAMQLGISNEQPLLLLLQWLPDLGSRSLQLLVSQWLAAVCRGTLSCRTVAVEADLVGALLEVLSEPPVRLDRQCADALLGLLQDLGSLSLRPCELKSLLKLLWTEPGAPPHPYCGRVVRVISAMAARGEGGCSALQYFDLMPPMAGIMVPAIQRWSGSAFAFHAWLKQLYSFFTASGTGFEAFFTTEEVLVVAVCTKKEYMAVSLPEHPLNDCAWVSDLTDNFHTYYHRQFKEEKTALVVKEGLSLFHLAGPNNVSLFKADGEPSEVNSKLVLYYTPQAFKSQICLDLSPNHLYDGRLTGHRVVNWDVKVCISVGGMGALLPLLEQVCLLDQAETVGQETSDLLGPELTSSRGPAGMLLPLGKSSEGRLGKNSVAAFLLMIKNMLRNHPANQESLLQCHGPPIIGAMLGKVPSSMMDMSVLMACQFLLKQVSNEGSNALLSQLYQYLLFDFRIWSHSHFAVCLGHVQYLTTVINEGKLKTRKRYGVQYILDSIRTHYSTLSDERQTVQISLFALLKDLLKSPTAEELHSVLAYAAIVQDEQQMISILDVLHTVLRSSPSPREQAVTVLLERGVEQLYCLLLKTNYGDEARERVFRVRTNLHFKCERVPERSKMRIKLKDSGYLGLVCSFEDVPITMATVRCLYEQVLATDPTPNFRDLLAVAYLSHRADLSVRLDICRKLFHLIYSNEEYVKQLARQSGWQDVLTKLYIKESYKSRALKQSSYSSTLSNTVDIPSSSRLLEEEENTYQPLSPFCSPFELELSLQKGPQTPVGSQPETPSPLEHSKSFPGMRPRKSSSLSNVLDDTSYSTEPPTDTISNTSNPQAPEEELCNLLTNIVFSVLWSGTEGSEDVIWRERGQVFSVLTKLGSSCQLVRPPDDIKRSLLEMMLESSLSDLRDSQGVSLPHVPSLLRLLRLLQDFLFAEGTDNQTLWSEKVGNGWIYSHSDFITYTLIPKPKEFETGSWKKSGFRMLGCSQCMQIQLDMLAKISVFGNRPRKYLICNICCFLSLSLSLSLSLGAPLWPANSGSDPGAEALLSPLVPIVRALLDQHADRTTLQKMLPNLPATNGSPSFAQDLQNYCSTAEWQQFYQNHVGPTMQQYELDTFGKSHDLMSNFWNSCFDDLMSTAQRRDKDRSDCKAKFQELIIDPYLKRVRTENSRYHSLQKMSNSQQGVVGGHWKSLRRLLSSERGAWALRVQPEVKWKLSSAETYSKMRLKLVPNYSFDSHSDASALRDNMGYPRSSTEPIPLAVAKEAKVSDMEDDKLEDEDIAFIDEVEEGEEESQKEKLVLSEECELITIVAVVPGRLEVTTHHLYFYDGSSEKEETEEGIGFDFKRSLSQLREVHLRRYNLRRSALELFFIDQAHYFINFRKGVRNKVYSRILGLRPPNLFYFGSRSPQELLKASNLTHRWVCREISNFEYLMQLNTIAGRTYNDLSQYPVFPWVLCDYTSAKLDLEDPAVFRDLSKPIGVVNPRHAQNVREKYESFEDPTGTIDKFHYGTHYSNAAGVMHYMIRTEPFTSLHIQLQSGKFDCADRQFHSVAAAWQARMESPADVKELIPEFFYFPEFLQNMNGFDLGCLQISQEKVNDVLLPPWASSPEDFVRKHRKALESEHVSAHLHEWIDLIFGYKQRGPEAVEALNVFYYCTYEGAVDLDAIANETERKALEGIISNFGQTPCQLLKEPHPPRMSAENAFRRNARLDILPPNLFDQLSKLRSFKEVVSDGLPLVQAVVPRNQTRSFIIPGSDILVTVSANGMIGTHSWLPYDKNIANYFTFTRDPSVSNPKTQRFLSGPFSPGVEIGSQVLVVSTDGRLLFSGGHWDCSIRVTMLGKAKLVGRICRHIDVVTCLALDLCGIYLISGSRDTTCMVWQVLQQGGFSSGLSPRPVQVLCGHDQEVTCVAISTELDMAISGSKDGTVIMHSVRRGQYLLTLRPPCESCLPAPVAQLEVGIEGHIVAQTVMEGRSAGKEKYALHVYSVNGTLLASETLDEKISALHLVPDYLIVGTQQGNLHIRELYSLSLAVAPLALKVPVRCVSVTKESSHILVGLEDGKLIVVGAGKPEEVRSGQFSRRLWGSTRRISQVSSGETEYNPVEPSAK</sequence>
<keyword evidence="3 7" id="KW-0853">WD repeat</keyword>
<evidence type="ECO:0000256" key="7">
    <source>
        <dbReference type="PROSITE-ProRule" id="PRU00221"/>
    </source>
</evidence>
<evidence type="ECO:0000256" key="1">
    <source>
        <dbReference type="ARBA" id="ARBA00004240"/>
    </source>
</evidence>
<dbReference type="InterPro" id="IPR036322">
    <property type="entry name" value="WD40_repeat_dom_sf"/>
</dbReference>
<evidence type="ECO:0000256" key="2">
    <source>
        <dbReference type="ARBA" id="ARBA00008498"/>
    </source>
</evidence>
<dbReference type="Pfam" id="PF02138">
    <property type="entry name" value="Beach"/>
    <property type="match status" value="1"/>
</dbReference>
<dbReference type="SMART" id="SM00320">
    <property type="entry name" value="WD40"/>
    <property type="match status" value="3"/>
</dbReference>
<dbReference type="Gene3D" id="2.130.10.10">
    <property type="entry name" value="YVTN repeat-like/Quinoprotein amine dehydrogenase"/>
    <property type="match status" value="1"/>
</dbReference>
<dbReference type="GO" id="GO:0019901">
    <property type="term" value="F:protein kinase binding"/>
    <property type="evidence" value="ECO:0007669"/>
    <property type="project" value="TreeGrafter"/>
</dbReference>
<evidence type="ECO:0000256" key="8">
    <source>
        <dbReference type="SAM" id="MobiDB-lite"/>
    </source>
</evidence>
<dbReference type="InterPro" id="IPR046851">
    <property type="entry name" value="NBCH_WD40"/>
</dbReference>
<keyword evidence="4" id="KW-0677">Repeat</keyword>
<comment type="subcellular location">
    <subcellularLocation>
        <location evidence="1">Endoplasmic reticulum</location>
    </subcellularLocation>
</comment>
<dbReference type="FunFam" id="2.30.29.30:FF:000301">
    <property type="entry name" value="Neurobeachin-like protein 2"/>
    <property type="match status" value="1"/>
</dbReference>
<dbReference type="PANTHER" id="PTHR13743:SF111">
    <property type="entry name" value="NEUROBEACHIN-LIKE PROTEIN 2"/>
    <property type="match status" value="1"/>
</dbReference>
<dbReference type="SUPFAM" id="SSF48371">
    <property type="entry name" value="ARM repeat"/>
    <property type="match status" value="1"/>
</dbReference>
<dbReference type="Pfam" id="PF20426">
    <property type="entry name" value="NBCH_WD40"/>
    <property type="match status" value="1"/>
</dbReference>
<dbReference type="FunFam" id="2.130.10.10:FF:001375">
    <property type="entry name" value="Neurobeachin-like protein 2"/>
    <property type="match status" value="1"/>
</dbReference>
<dbReference type="InterPro" id="IPR011989">
    <property type="entry name" value="ARM-like"/>
</dbReference>
<feature type="compositionally biased region" description="Polar residues" evidence="8">
    <location>
        <begin position="1032"/>
        <end position="1043"/>
    </location>
</feature>
<dbReference type="GO" id="GO:0005783">
    <property type="term" value="C:endoplasmic reticulum"/>
    <property type="evidence" value="ECO:0007669"/>
    <property type="project" value="UniProtKB-SubCell"/>
</dbReference>
<organism evidence="11 12">
    <name type="scientific">Sinocyclocheilus anshuiensis</name>
    <dbReference type="NCBI Taxonomy" id="1608454"/>
    <lineage>
        <taxon>Eukaryota</taxon>
        <taxon>Metazoa</taxon>
        <taxon>Chordata</taxon>
        <taxon>Craniata</taxon>
        <taxon>Vertebrata</taxon>
        <taxon>Euteleostomi</taxon>
        <taxon>Actinopterygii</taxon>
        <taxon>Neopterygii</taxon>
        <taxon>Teleostei</taxon>
        <taxon>Ostariophysi</taxon>
        <taxon>Cypriniformes</taxon>
        <taxon>Cyprinidae</taxon>
        <taxon>Cyprininae</taxon>
        <taxon>Sinocyclocheilus</taxon>
    </lineage>
</organism>
<dbReference type="GO" id="GO:0016020">
    <property type="term" value="C:membrane"/>
    <property type="evidence" value="ECO:0007669"/>
    <property type="project" value="TreeGrafter"/>
</dbReference>
<dbReference type="Pfam" id="PF20425">
    <property type="entry name" value="Neurobeachin"/>
    <property type="match status" value="1"/>
</dbReference>
<feature type="domain" description="BEACH-type PH" evidence="10">
    <location>
        <begin position="1548"/>
        <end position="1648"/>
    </location>
</feature>
<feature type="domain" description="BEACH" evidence="9">
    <location>
        <begin position="1661"/>
        <end position="1953"/>
    </location>
</feature>
<dbReference type="Gene3D" id="1.10.1540.10">
    <property type="entry name" value="BEACH domain"/>
    <property type="match status" value="1"/>
</dbReference>
<dbReference type="SUPFAM" id="SSF81837">
    <property type="entry name" value="BEACH domain"/>
    <property type="match status" value="1"/>
</dbReference>
<dbReference type="InterPro" id="IPR011993">
    <property type="entry name" value="PH-like_dom_sf"/>
</dbReference>
<dbReference type="Pfam" id="PF16057">
    <property type="entry name" value="DUF4800"/>
    <property type="match status" value="1"/>
</dbReference>
<dbReference type="CDD" id="cd01201">
    <property type="entry name" value="PH_BEACH"/>
    <property type="match status" value="1"/>
</dbReference>
<dbReference type="SMART" id="SM01026">
    <property type="entry name" value="Beach"/>
    <property type="match status" value="1"/>
</dbReference>
<dbReference type="InterPro" id="IPR016024">
    <property type="entry name" value="ARM-type_fold"/>
</dbReference>
<evidence type="ECO:0000259" key="9">
    <source>
        <dbReference type="PROSITE" id="PS50197"/>
    </source>
</evidence>
<dbReference type="InterPro" id="IPR050865">
    <property type="entry name" value="BEACH_Domain"/>
</dbReference>
<dbReference type="PROSITE" id="PS50197">
    <property type="entry name" value="BEACH"/>
    <property type="match status" value="1"/>
</dbReference>
<evidence type="ECO:0000313" key="12">
    <source>
        <dbReference type="Proteomes" id="UP000472260"/>
    </source>
</evidence>
<feature type="repeat" description="WD" evidence="7">
    <location>
        <begin position="2155"/>
        <end position="2196"/>
    </location>
</feature>
<dbReference type="Gene3D" id="1.25.10.10">
    <property type="entry name" value="Leucine-rich Repeat Variant"/>
    <property type="match status" value="1"/>
</dbReference>
<dbReference type="InterPro" id="IPR001680">
    <property type="entry name" value="WD40_rpt"/>
</dbReference>
<evidence type="ECO:0000256" key="6">
    <source>
        <dbReference type="ARBA" id="ARBA00068540"/>
    </source>
</evidence>
<evidence type="ECO:0000313" key="11">
    <source>
        <dbReference type="Ensembl" id="ENSSANP00000058768.1"/>
    </source>
</evidence>
<name>A0A671PLF4_9TELE</name>
<evidence type="ECO:0000256" key="4">
    <source>
        <dbReference type="ARBA" id="ARBA00022737"/>
    </source>
</evidence>
<dbReference type="SUPFAM" id="SSF50729">
    <property type="entry name" value="PH domain-like"/>
    <property type="match status" value="1"/>
</dbReference>
<reference evidence="11" key="1">
    <citation type="submission" date="2025-08" db="UniProtKB">
        <authorList>
            <consortium name="Ensembl"/>
        </authorList>
    </citation>
    <scope>IDENTIFICATION</scope>
</reference>
<reference evidence="11" key="2">
    <citation type="submission" date="2025-09" db="UniProtKB">
        <authorList>
            <consortium name="Ensembl"/>
        </authorList>
    </citation>
    <scope>IDENTIFICATION</scope>
</reference>
<feature type="compositionally biased region" description="Polar residues" evidence="8">
    <location>
        <begin position="1062"/>
        <end position="1090"/>
    </location>
</feature>
<dbReference type="SUPFAM" id="SSF50978">
    <property type="entry name" value="WD40 repeat-like"/>
    <property type="match status" value="1"/>
</dbReference>